<comment type="caution">
    <text evidence="11">The sequence shown here is derived from an EMBL/GenBank/DDBJ whole genome shotgun (WGS) entry which is preliminary data.</text>
</comment>
<dbReference type="EMBL" id="JBHSHJ010000013">
    <property type="protein sequence ID" value="MFC4790051.1"/>
    <property type="molecule type" value="Genomic_DNA"/>
</dbReference>
<feature type="domain" description="Methylated-DNA-[protein]-cysteine S-methyltransferase DNA binding" evidence="9">
    <location>
        <begin position="84"/>
        <end position="163"/>
    </location>
</feature>
<sequence>MPFHPNTVQYRAHSPWGELALAASPQGLCGLWFVGQRHMPTCLDAWPHHADNPYVHATLEQLQTYWEGQRTTFDLPLDCSSGTPFQQSVWQALRHIRYGQTCSYSALAKHLGKPSAVRAVAAAVGRNPISVIIPCHRVLGQDGSLTGYAGGLERKSALLQLESAQCQSMSIGLTPAL</sequence>
<dbReference type="InterPro" id="IPR036388">
    <property type="entry name" value="WH-like_DNA-bd_sf"/>
</dbReference>
<dbReference type="Pfam" id="PF02870">
    <property type="entry name" value="Methyltransf_1N"/>
    <property type="match status" value="1"/>
</dbReference>
<dbReference type="NCBIfam" id="TIGR00589">
    <property type="entry name" value="ogt"/>
    <property type="match status" value="1"/>
</dbReference>
<dbReference type="GO" id="GO:0032259">
    <property type="term" value="P:methylation"/>
    <property type="evidence" value="ECO:0007669"/>
    <property type="project" value="UniProtKB-KW"/>
</dbReference>
<keyword evidence="4 8" id="KW-0808">Transferase</keyword>
<dbReference type="SUPFAM" id="SSF53155">
    <property type="entry name" value="Methylated DNA-protein cysteine methyltransferase domain"/>
    <property type="match status" value="1"/>
</dbReference>
<keyword evidence="5 8" id="KW-0227">DNA damage</keyword>
<dbReference type="Proteomes" id="UP001596001">
    <property type="component" value="Unassembled WGS sequence"/>
</dbReference>
<dbReference type="PANTHER" id="PTHR10815">
    <property type="entry name" value="METHYLATED-DNA--PROTEIN-CYSTEINE METHYLTRANSFERASE"/>
    <property type="match status" value="1"/>
</dbReference>
<name>A0ABV9QEM8_9BURK</name>
<keyword evidence="12" id="KW-1185">Reference proteome</keyword>
<evidence type="ECO:0000256" key="8">
    <source>
        <dbReference type="HAMAP-Rule" id="MF_00772"/>
    </source>
</evidence>
<organism evidence="11 12">
    <name type="scientific">Giesbergeria sinuosa</name>
    <dbReference type="NCBI Taxonomy" id="80883"/>
    <lineage>
        <taxon>Bacteria</taxon>
        <taxon>Pseudomonadati</taxon>
        <taxon>Pseudomonadota</taxon>
        <taxon>Betaproteobacteria</taxon>
        <taxon>Burkholderiales</taxon>
        <taxon>Comamonadaceae</taxon>
        <taxon>Giesbergeria</taxon>
    </lineage>
</organism>
<evidence type="ECO:0000259" key="9">
    <source>
        <dbReference type="Pfam" id="PF01035"/>
    </source>
</evidence>
<keyword evidence="6 8" id="KW-0234">DNA repair</keyword>
<evidence type="ECO:0000259" key="10">
    <source>
        <dbReference type="Pfam" id="PF02870"/>
    </source>
</evidence>
<evidence type="ECO:0000256" key="5">
    <source>
        <dbReference type="ARBA" id="ARBA00022763"/>
    </source>
</evidence>
<dbReference type="Pfam" id="PF01035">
    <property type="entry name" value="DNA_binding_1"/>
    <property type="match status" value="1"/>
</dbReference>
<proteinExistence type="inferred from homology"/>
<keyword evidence="2 8" id="KW-0963">Cytoplasm</keyword>
<comment type="similarity">
    <text evidence="8">Belongs to the MGMT family.</text>
</comment>
<dbReference type="InterPro" id="IPR014048">
    <property type="entry name" value="MethylDNA_cys_MeTrfase_DNA-bd"/>
</dbReference>
<reference evidence="12" key="1">
    <citation type="journal article" date="2019" name="Int. J. Syst. Evol. Microbiol.">
        <title>The Global Catalogue of Microorganisms (GCM) 10K type strain sequencing project: providing services to taxonomists for standard genome sequencing and annotation.</title>
        <authorList>
            <consortium name="The Broad Institute Genomics Platform"/>
            <consortium name="The Broad Institute Genome Sequencing Center for Infectious Disease"/>
            <person name="Wu L."/>
            <person name="Ma J."/>
        </authorList>
    </citation>
    <scope>NUCLEOTIDE SEQUENCE [LARGE SCALE GENOMIC DNA]</scope>
    <source>
        <strain evidence="12">CCUG 49452</strain>
    </source>
</reference>
<accession>A0ABV9QEM8</accession>
<comment type="catalytic activity">
    <reaction evidence="1 8">
        <text>a 4-O-methyl-thymidine in DNA + L-cysteinyl-[protein] = a thymidine in DNA + S-methyl-L-cysteinyl-[protein]</text>
        <dbReference type="Rhea" id="RHEA:53428"/>
        <dbReference type="Rhea" id="RHEA-COMP:10131"/>
        <dbReference type="Rhea" id="RHEA-COMP:10132"/>
        <dbReference type="Rhea" id="RHEA-COMP:13555"/>
        <dbReference type="Rhea" id="RHEA-COMP:13556"/>
        <dbReference type="ChEBI" id="CHEBI:29950"/>
        <dbReference type="ChEBI" id="CHEBI:82612"/>
        <dbReference type="ChEBI" id="CHEBI:137386"/>
        <dbReference type="ChEBI" id="CHEBI:137387"/>
        <dbReference type="EC" id="2.1.1.63"/>
    </reaction>
</comment>
<evidence type="ECO:0000256" key="7">
    <source>
        <dbReference type="ARBA" id="ARBA00049348"/>
    </source>
</evidence>
<comment type="subcellular location">
    <subcellularLocation>
        <location evidence="8">Cytoplasm</location>
    </subcellularLocation>
</comment>
<dbReference type="HAMAP" id="MF_00772">
    <property type="entry name" value="OGT"/>
    <property type="match status" value="1"/>
</dbReference>
<dbReference type="PANTHER" id="PTHR10815:SF5">
    <property type="entry name" value="METHYLATED-DNA--PROTEIN-CYSTEINE METHYLTRANSFERASE"/>
    <property type="match status" value="1"/>
</dbReference>
<evidence type="ECO:0000256" key="6">
    <source>
        <dbReference type="ARBA" id="ARBA00023204"/>
    </source>
</evidence>
<dbReference type="Gene3D" id="3.30.160.70">
    <property type="entry name" value="Methylated DNA-protein cysteine methyltransferase domain"/>
    <property type="match status" value="1"/>
</dbReference>
<dbReference type="InterPro" id="IPR023546">
    <property type="entry name" value="MGMT"/>
</dbReference>
<comment type="miscellaneous">
    <text evidence="8">This enzyme catalyzes only one turnover and therefore is not strictly catalytic. According to one definition, an enzyme is a biocatalyst that acts repeatedly and over many reaction cycles.</text>
</comment>
<comment type="function">
    <text evidence="8">Involved in the cellular defense against the biological effects of O6-methylguanine (O6-MeG) and O4-methylthymine (O4-MeT) in DNA. Repairs the methylated nucleobase in DNA by stoichiometrically transferring the methyl group to a cysteine residue in the enzyme. This is a suicide reaction: the enzyme is irreversibly inactivated.</text>
</comment>
<feature type="domain" description="Methylguanine DNA methyltransferase ribonuclease-like" evidence="10">
    <location>
        <begin position="13"/>
        <end position="78"/>
    </location>
</feature>
<evidence type="ECO:0000256" key="1">
    <source>
        <dbReference type="ARBA" id="ARBA00001286"/>
    </source>
</evidence>
<dbReference type="InterPro" id="IPR036217">
    <property type="entry name" value="MethylDNA_cys_MeTrfase_DNAb"/>
</dbReference>
<dbReference type="GO" id="GO:0003908">
    <property type="term" value="F:methylated-DNA-[protein]-cysteine S-methyltransferase activity"/>
    <property type="evidence" value="ECO:0007669"/>
    <property type="project" value="UniProtKB-EC"/>
</dbReference>
<dbReference type="SUPFAM" id="SSF46767">
    <property type="entry name" value="Methylated DNA-protein cysteine methyltransferase, C-terminal domain"/>
    <property type="match status" value="1"/>
</dbReference>
<dbReference type="Gene3D" id="1.10.10.10">
    <property type="entry name" value="Winged helix-like DNA-binding domain superfamily/Winged helix DNA-binding domain"/>
    <property type="match status" value="1"/>
</dbReference>
<dbReference type="EC" id="2.1.1.63" evidence="8"/>
<dbReference type="InterPro" id="IPR036631">
    <property type="entry name" value="MGMT_N_sf"/>
</dbReference>
<dbReference type="PROSITE" id="PS00374">
    <property type="entry name" value="MGMT"/>
    <property type="match status" value="1"/>
</dbReference>
<dbReference type="RefSeq" id="WP_382434027.1">
    <property type="nucleotide sequence ID" value="NZ_JBHSHJ010000013.1"/>
</dbReference>
<evidence type="ECO:0000313" key="11">
    <source>
        <dbReference type="EMBL" id="MFC4790051.1"/>
    </source>
</evidence>
<dbReference type="InterPro" id="IPR001497">
    <property type="entry name" value="MethylDNA_cys_MeTrfase_AS"/>
</dbReference>
<dbReference type="InterPro" id="IPR008332">
    <property type="entry name" value="MethylG_MeTrfase_N"/>
</dbReference>
<feature type="active site" description="Nucleophile; methyl group acceptor" evidence="8">
    <location>
        <position position="135"/>
    </location>
</feature>
<evidence type="ECO:0000256" key="3">
    <source>
        <dbReference type="ARBA" id="ARBA00022603"/>
    </source>
</evidence>
<evidence type="ECO:0000256" key="4">
    <source>
        <dbReference type="ARBA" id="ARBA00022679"/>
    </source>
</evidence>
<comment type="catalytic activity">
    <reaction evidence="7 8">
        <text>a 6-O-methyl-2'-deoxyguanosine in DNA + L-cysteinyl-[protein] = S-methyl-L-cysteinyl-[protein] + a 2'-deoxyguanosine in DNA</text>
        <dbReference type="Rhea" id="RHEA:24000"/>
        <dbReference type="Rhea" id="RHEA-COMP:10131"/>
        <dbReference type="Rhea" id="RHEA-COMP:10132"/>
        <dbReference type="Rhea" id="RHEA-COMP:11367"/>
        <dbReference type="Rhea" id="RHEA-COMP:11368"/>
        <dbReference type="ChEBI" id="CHEBI:29950"/>
        <dbReference type="ChEBI" id="CHEBI:82612"/>
        <dbReference type="ChEBI" id="CHEBI:85445"/>
        <dbReference type="ChEBI" id="CHEBI:85448"/>
        <dbReference type="EC" id="2.1.1.63"/>
    </reaction>
</comment>
<keyword evidence="3 8" id="KW-0489">Methyltransferase</keyword>
<evidence type="ECO:0000256" key="2">
    <source>
        <dbReference type="ARBA" id="ARBA00022490"/>
    </source>
</evidence>
<evidence type="ECO:0000313" key="12">
    <source>
        <dbReference type="Proteomes" id="UP001596001"/>
    </source>
</evidence>
<dbReference type="CDD" id="cd06445">
    <property type="entry name" value="ATase"/>
    <property type="match status" value="1"/>
</dbReference>
<protein>
    <recommendedName>
        <fullName evidence="8">Methylated-DNA--protein-cysteine methyltransferase</fullName>
        <ecNumber evidence="8">2.1.1.63</ecNumber>
    </recommendedName>
    <alternativeName>
        <fullName evidence="8">6-O-methylguanine-DNA methyltransferase</fullName>
        <shortName evidence="8">MGMT</shortName>
    </alternativeName>
    <alternativeName>
        <fullName evidence="8">O-6-methylguanine-DNA-alkyltransferase</fullName>
    </alternativeName>
</protein>
<gene>
    <name evidence="11" type="ORF">ACFO6X_13780</name>
</gene>